<name>A0A4Y2GKY3_ARAVE</name>
<dbReference type="Proteomes" id="UP000499080">
    <property type="component" value="Unassembled WGS sequence"/>
</dbReference>
<proteinExistence type="predicted"/>
<organism evidence="1 2">
    <name type="scientific">Araneus ventricosus</name>
    <name type="common">Orbweaver spider</name>
    <name type="synonym">Epeira ventricosa</name>
    <dbReference type="NCBI Taxonomy" id="182803"/>
    <lineage>
        <taxon>Eukaryota</taxon>
        <taxon>Metazoa</taxon>
        <taxon>Ecdysozoa</taxon>
        <taxon>Arthropoda</taxon>
        <taxon>Chelicerata</taxon>
        <taxon>Arachnida</taxon>
        <taxon>Araneae</taxon>
        <taxon>Araneomorphae</taxon>
        <taxon>Entelegynae</taxon>
        <taxon>Araneoidea</taxon>
        <taxon>Araneidae</taxon>
        <taxon>Araneus</taxon>
    </lineage>
</organism>
<protein>
    <submittedName>
        <fullName evidence="1">Uncharacterized protein</fullName>
    </submittedName>
</protein>
<sequence>MQSKNDFANCRRSVSSIIRALNQQSPEFAKNMKCSLVQRISERRCFVGFMQYLNFLRKYEAAVIIVDLSRLTNKNSLIQQAEIIMIRLICELNESLSISSHSEEECTEEKSLTLYEKPAGVVSPTFSRILLEKGAVSLPPTWIKKFEPNVTQDPMTIRKYLDEKVKIRKGGPLKDKGPTLFKSSNLSKTVKQELQLFDSTEHRSSNVINLVFHFIDGKCLCLPVHDDDLLATWHLIQRFSAKTEAKLRLISVGTSSDNSFFHSPEAGVFWKVVSHHRFKSNDERSRTTTVSCSRKLKTKVSV</sequence>
<comment type="caution">
    <text evidence="1">The sequence shown here is derived from an EMBL/GenBank/DDBJ whole genome shotgun (WGS) entry which is preliminary data.</text>
</comment>
<reference evidence="1 2" key="1">
    <citation type="journal article" date="2019" name="Sci. Rep.">
        <title>Orb-weaving spider Araneus ventricosus genome elucidates the spidroin gene catalogue.</title>
        <authorList>
            <person name="Kono N."/>
            <person name="Nakamura H."/>
            <person name="Ohtoshi R."/>
            <person name="Moran D.A.P."/>
            <person name="Shinohara A."/>
            <person name="Yoshida Y."/>
            <person name="Fujiwara M."/>
            <person name="Mori M."/>
            <person name="Tomita M."/>
            <person name="Arakawa K."/>
        </authorList>
    </citation>
    <scope>NUCLEOTIDE SEQUENCE [LARGE SCALE GENOMIC DNA]</scope>
</reference>
<accession>A0A4Y2GKY3</accession>
<gene>
    <name evidence="1" type="ORF">AVEN_109352_1</name>
</gene>
<keyword evidence="2" id="KW-1185">Reference proteome</keyword>
<dbReference type="AlphaFoldDB" id="A0A4Y2GKY3"/>
<dbReference type="EMBL" id="BGPR01001419">
    <property type="protein sequence ID" value="GBM53446.1"/>
    <property type="molecule type" value="Genomic_DNA"/>
</dbReference>
<evidence type="ECO:0000313" key="2">
    <source>
        <dbReference type="Proteomes" id="UP000499080"/>
    </source>
</evidence>
<evidence type="ECO:0000313" key="1">
    <source>
        <dbReference type="EMBL" id="GBM53446.1"/>
    </source>
</evidence>